<dbReference type="AlphaFoldDB" id="A0A3A4KPU3"/>
<accession>A0A3A4KPU3</accession>
<sequence length="132" mass="14599">MHPNQGLSRPRNRHRHTSQLEILIPQRPFRSSPQYPLPVHRINHRAILGCRTSSLDPFTSRCLVRPAVWGGPAFRAGTFDPRMVEARAKGASTTEAVRVGTAHTGRIITAAAPTLPVPTVLRRAEQRSARDG</sequence>
<protein>
    <submittedName>
        <fullName evidence="1">Uncharacterized protein</fullName>
    </submittedName>
</protein>
<reference evidence="1 2" key="1">
    <citation type="submission" date="2018-09" db="EMBL/GenBank/DDBJ databases">
        <title>YIM PH21274 draft genome.</title>
        <authorList>
            <person name="Miao C."/>
        </authorList>
    </citation>
    <scope>NUCLEOTIDE SEQUENCE [LARGE SCALE GENOMIC DNA]</scope>
    <source>
        <strain evidence="1 2">YIM PH 21724</strain>
    </source>
</reference>
<evidence type="ECO:0000313" key="1">
    <source>
        <dbReference type="EMBL" id="RJO77575.1"/>
    </source>
</evidence>
<keyword evidence="2" id="KW-1185">Reference proteome</keyword>
<dbReference type="EMBL" id="QZFU01000015">
    <property type="protein sequence ID" value="RJO77575.1"/>
    <property type="molecule type" value="Genomic_DNA"/>
</dbReference>
<dbReference type="Proteomes" id="UP000266677">
    <property type="component" value="Unassembled WGS sequence"/>
</dbReference>
<proteinExistence type="predicted"/>
<organism evidence="1 2">
    <name type="scientific">Nocardia panacis</name>
    <dbReference type="NCBI Taxonomy" id="2340916"/>
    <lineage>
        <taxon>Bacteria</taxon>
        <taxon>Bacillati</taxon>
        <taxon>Actinomycetota</taxon>
        <taxon>Actinomycetes</taxon>
        <taxon>Mycobacteriales</taxon>
        <taxon>Nocardiaceae</taxon>
        <taxon>Nocardia</taxon>
    </lineage>
</organism>
<gene>
    <name evidence="1" type="ORF">D5S18_07460</name>
</gene>
<comment type="caution">
    <text evidence="1">The sequence shown here is derived from an EMBL/GenBank/DDBJ whole genome shotgun (WGS) entry which is preliminary data.</text>
</comment>
<evidence type="ECO:0000313" key="2">
    <source>
        <dbReference type="Proteomes" id="UP000266677"/>
    </source>
</evidence>
<name>A0A3A4KPU3_9NOCA</name>